<dbReference type="Gene3D" id="1.10.3090.10">
    <property type="entry name" value="cca-adding enzyme, domain 2"/>
    <property type="match status" value="1"/>
</dbReference>
<reference evidence="13" key="1">
    <citation type="submission" date="2018-06" db="EMBL/GenBank/DDBJ databases">
        <title>Paenibacillus xerothermodurans sp. nov. an extremely dry heat resistant spore forming bacterium isolated from the soil of Cape Canaveral, Florida.</title>
        <authorList>
            <person name="Seuylemezian A."/>
            <person name="Kaur N."/>
            <person name="Patil P."/>
            <person name="Patil P."/>
            <person name="Mayilraj S."/>
            <person name="Vaishampayan P."/>
        </authorList>
    </citation>
    <scope>NUCLEOTIDE SEQUENCE [LARGE SCALE GENOMIC DNA]</scope>
    <source>
        <strain evidence="13">ATCC 27380</strain>
    </source>
</reference>
<evidence type="ECO:0000256" key="5">
    <source>
        <dbReference type="ARBA" id="ARBA00022723"/>
    </source>
</evidence>
<evidence type="ECO:0000313" key="13">
    <source>
        <dbReference type="EMBL" id="PZE21918.1"/>
    </source>
</evidence>
<keyword evidence="3" id="KW-0819">tRNA processing</keyword>
<dbReference type="InterPro" id="IPR032828">
    <property type="entry name" value="PolyA_RNA-bd"/>
</dbReference>
<evidence type="ECO:0000256" key="7">
    <source>
        <dbReference type="ARBA" id="ARBA00022842"/>
    </source>
</evidence>
<dbReference type="Gene3D" id="3.30.460.10">
    <property type="entry name" value="Beta Polymerase, domain 2"/>
    <property type="match status" value="1"/>
</dbReference>
<dbReference type="GO" id="GO:0000049">
    <property type="term" value="F:tRNA binding"/>
    <property type="evidence" value="ECO:0007669"/>
    <property type="project" value="TreeGrafter"/>
</dbReference>
<proteinExistence type="inferred from homology"/>
<dbReference type="GO" id="GO:0016779">
    <property type="term" value="F:nucleotidyltransferase activity"/>
    <property type="evidence" value="ECO:0007669"/>
    <property type="project" value="UniProtKB-KW"/>
</dbReference>
<evidence type="ECO:0000256" key="1">
    <source>
        <dbReference type="ARBA" id="ARBA00001946"/>
    </source>
</evidence>
<dbReference type="Pfam" id="PF12627">
    <property type="entry name" value="PolyA_pol_RNAbd"/>
    <property type="match status" value="1"/>
</dbReference>
<name>A0A2W1P466_PAEXE</name>
<dbReference type="SUPFAM" id="SSF81301">
    <property type="entry name" value="Nucleotidyltransferase"/>
    <property type="match status" value="1"/>
</dbReference>
<dbReference type="EMBL" id="NHRJ02000002">
    <property type="protein sequence ID" value="PZE21918.1"/>
    <property type="molecule type" value="Genomic_DNA"/>
</dbReference>
<keyword evidence="5" id="KW-0479">Metal-binding</keyword>
<evidence type="ECO:0000313" key="14">
    <source>
        <dbReference type="Proteomes" id="UP000214746"/>
    </source>
</evidence>
<dbReference type="RefSeq" id="WP_089199060.1">
    <property type="nucleotide sequence ID" value="NZ_NHRJ02000002.1"/>
</dbReference>
<evidence type="ECO:0000256" key="4">
    <source>
        <dbReference type="ARBA" id="ARBA00022695"/>
    </source>
</evidence>
<keyword evidence="7" id="KW-0460">Magnesium</keyword>
<evidence type="ECO:0000256" key="3">
    <source>
        <dbReference type="ARBA" id="ARBA00022694"/>
    </source>
</evidence>
<keyword evidence="4" id="KW-0548">Nucleotidyltransferase</keyword>
<gene>
    <name evidence="13" type="ORF">CBW46_005815</name>
</gene>
<dbReference type="AlphaFoldDB" id="A0A2W1P466"/>
<dbReference type="Gene3D" id="1.10.246.80">
    <property type="match status" value="1"/>
</dbReference>
<dbReference type="Pfam" id="PF01743">
    <property type="entry name" value="PolyA_pol"/>
    <property type="match status" value="1"/>
</dbReference>
<dbReference type="GO" id="GO:0046872">
    <property type="term" value="F:metal ion binding"/>
    <property type="evidence" value="ECO:0007669"/>
    <property type="project" value="UniProtKB-KW"/>
</dbReference>
<dbReference type="InterPro" id="IPR050264">
    <property type="entry name" value="Bact_CCA-adding_enz_type3_sf"/>
</dbReference>
<organism evidence="13 14">
    <name type="scientific">Paenibacillus xerothermodurans</name>
    <dbReference type="NCBI Taxonomy" id="1977292"/>
    <lineage>
        <taxon>Bacteria</taxon>
        <taxon>Bacillati</taxon>
        <taxon>Bacillota</taxon>
        <taxon>Bacilli</taxon>
        <taxon>Bacillales</taxon>
        <taxon>Paenibacillaceae</taxon>
        <taxon>Paenibacillus</taxon>
    </lineage>
</organism>
<protein>
    <submittedName>
        <fullName evidence="13">CCA tRNA nucleotidyltransferase</fullName>
    </submittedName>
</protein>
<comment type="similarity">
    <text evidence="9">Belongs to the tRNA nucleotidyltransferase/poly(A) polymerase family.</text>
</comment>
<dbReference type="PANTHER" id="PTHR46173">
    <property type="entry name" value="CCA TRNA NUCLEOTIDYLTRANSFERASE 1, MITOCHONDRIAL"/>
    <property type="match status" value="1"/>
</dbReference>
<keyword evidence="6" id="KW-0547">Nucleotide-binding</keyword>
<accession>A0A2W1P466</accession>
<dbReference type="Pfam" id="PF13735">
    <property type="entry name" value="tRNA_NucTran2_2"/>
    <property type="match status" value="1"/>
</dbReference>
<evidence type="ECO:0000259" key="12">
    <source>
        <dbReference type="Pfam" id="PF13735"/>
    </source>
</evidence>
<dbReference type="GO" id="GO:0000166">
    <property type="term" value="F:nucleotide binding"/>
    <property type="evidence" value="ECO:0007669"/>
    <property type="project" value="UniProtKB-KW"/>
</dbReference>
<dbReference type="InterPro" id="IPR032810">
    <property type="entry name" value="CCA-adding_enz_C"/>
</dbReference>
<dbReference type="InterPro" id="IPR002646">
    <property type="entry name" value="PolA_pol_head_dom"/>
</dbReference>
<comment type="caution">
    <text evidence="13">The sequence shown here is derived from an EMBL/GenBank/DDBJ whole genome shotgun (WGS) entry which is preliminary data.</text>
</comment>
<evidence type="ECO:0000259" key="10">
    <source>
        <dbReference type="Pfam" id="PF01743"/>
    </source>
</evidence>
<dbReference type="PANTHER" id="PTHR46173:SF1">
    <property type="entry name" value="CCA TRNA NUCLEOTIDYLTRANSFERASE 1, MITOCHONDRIAL"/>
    <property type="match status" value="1"/>
</dbReference>
<dbReference type="SUPFAM" id="SSF81891">
    <property type="entry name" value="Poly A polymerase C-terminal region-like"/>
    <property type="match status" value="1"/>
</dbReference>
<evidence type="ECO:0000259" key="11">
    <source>
        <dbReference type="Pfam" id="PF12627"/>
    </source>
</evidence>
<dbReference type="OrthoDB" id="9805698at2"/>
<sequence length="451" mass="50198">MTKSLVSGAKLIIETLLDHGFEAYMVGGSVRDMVLKRNVKDYDIATSAKPEQVQQLFTHTIPTGLQHGTVTVVWGGHVYEVTTYRKESGYEDFRRPSEVEYIDNLYEDLRRRDFTMNAMAMSLEGEIIDPFNGMADIDDKVLRCVGEAPERFHEDALRMLRCIRFAAEFELHIEEQTWAALLAQAPLLNHIAMERVRMELERMVAGANPERAVKLLACSRLLALTKEALLLAHLPQEQLSPGWGHLPEPAVKWAYLYLLVRVTPVQLEQELRKLTFAKQRVEEIRRVVAAVYELAGQPGQSDVRSAQAAGGQPVGTTGESQAVALTETAAPLERGWKLAALEYGAAALGSVIELARRVPQVLQLSGISAEACKLISQHGADWLQEMPVQRIDQLDVRGKELLSHIGQPAGPWVAQVLQHLLRETALQRLANDKPALLAEAERIAKTLNTAQ</sequence>
<dbReference type="Proteomes" id="UP000214746">
    <property type="component" value="Unassembled WGS sequence"/>
</dbReference>
<dbReference type="GO" id="GO:0008033">
    <property type="term" value="P:tRNA processing"/>
    <property type="evidence" value="ECO:0007669"/>
    <property type="project" value="UniProtKB-KW"/>
</dbReference>
<feature type="domain" description="Poly A polymerase head" evidence="10">
    <location>
        <begin position="23"/>
        <end position="143"/>
    </location>
</feature>
<dbReference type="InterPro" id="IPR043519">
    <property type="entry name" value="NT_sf"/>
</dbReference>
<evidence type="ECO:0000256" key="8">
    <source>
        <dbReference type="ARBA" id="ARBA00022884"/>
    </source>
</evidence>
<feature type="domain" description="CCA-adding enzyme C-terminal" evidence="12">
    <location>
        <begin position="358"/>
        <end position="439"/>
    </location>
</feature>
<keyword evidence="2 9" id="KW-0808">Transferase</keyword>
<dbReference type="NCBIfam" id="NF009814">
    <property type="entry name" value="PRK13299.1"/>
    <property type="match status" value="1"/>
</dbReference>
<evidence type="ECO:0000256" key="9">
    <source>
        <dbReference type="RuleBase" id="RU003953"/>
    </source>
</evidence>
<evidence type="ECO:0000256" key="6">
    <source>
        <dbReference type="ARBA" id="ARBA00022741"/>
    </source>
</evidence>
<keyword evidence="14" id="KW-1185">Reference proteome</keyword>
<keyword evidence="8 9" id="KW-0694">RNA-binding</keyword>
<comment type="cofactor">
    <cofactor evidence="1">
        <name>Mg(2+)</name>
        <dbReference type="ChEBI" id="CHEBI:18420"/>
    </cofactor>
</comment>
<feature type="domain" description="tRNA nucleotidyltransferase/poly(A) polymerase RNA and SrmB- binding" evidence="11">
    <location>
        <begin position="171"/>
        <end position="223"/>
    </location>
</feature>
<evidence type="ECO:0000256" key="2">
    <source>
        <dbReference type="ARBA" id="ARBA00022679"/>
    </source>
</evidence>
<dbReference type="CDD" id="cd05398">
    <property type="entry name" value="NT_ClassII-CCAase"/>
    <property type="match status" value="1"/>
</dbReference>